<dbReference type="Proteomes" id="UP000504607">
    <property type="component" value="Chromosome 2"/>
</dbReference>
<dbReference type="FunFam" id="1.20.5.170:FF:000083">
    <property type="entry name" value="Transcription factor VIP1"/>
    <property type="match status" value="1"/>
</dbReference>
<keyword evidence="3" id="KW-0238">DNA-binding</keyword>
<evidence type="ECO:0000256" key="4">
    <source>
        <dbReference type="ARBA" id="ARBA00023163"/>
    </source>
</evidence>
<dbReference type="InterPro" id="IPR004827">
    <property type="entry name" value="bZIP"/>
</dbReference>
<dbReference type="PROSITE" id="PS50217">
    <property type="entry name" value="BZIP"/>
    <property type="match status" value="1"/>
</dbReference>
<dbReference type="InterPro" id="IPR044759">
    <property type="entry name" value="bZIP_RF2"/>
</dbReference>
<keyword evidence="4" id="KW-0804">Transcription</keyword>
<feature type="compositionally biased region" description="Low complexity" evidence="7">
    <location>
        <begin position="61"/>
        <end position="72"/>
    </location>
</feature>
<dbReference type="GO" id="GO:0003700">
    <property type="term" value="F:DNA-binding transcription factor activity"/>
    <property type="evidence" value="ECO:0007669"/>
    <property type="project" value="InterPro"/>
</dbReference>
<evidence type="ECO:0000313" key="10">
    <source>
        <dbReference type="RefSeq" id="XP_010912402.1"/>
    </source>
</evidence>
<dbReference type="RefSeq" id="XP_010912402.1">
    <property type="nucleotide sequence ID" value="XM_010914100.2"/>
</dbReference>
<dbReference type="AlphaFoldDB" id="A0A6I9QNG9"/>
<keyword evidence="5" id="KW-0539">Nucleus</keyword>
<protein>
    <submittedName>
        <fullName evidence="10">Transcription factor VIP1</fullName>
    </submittedName>
</protein>
<evidence type="ECO:0000256" key="5">
    <source>
        <dbReference type="ARBA" id="ARBA00023242"/>
    </source>
</evidence>
<dbReference type="CDD" id="cd14703">
    <property type="entry name" value="bZIP_plant_RF2"/>
    <property type="match status" value="1"/>
</dbReference>
<organism evidence="9 10">
    <name type="scientific">Elaeis guineensis var. tenera</name>
    <name type="common">Oil palm</name>
    <dbReference type="NCBI Taxonomy" id="51953"/>
    <lineage>
        <taxon>Eukaryota</taxon>
        <taxon>Viridiplantae</taxon>
        <taxon>Streptophyta</taxon>
        <taxon>Embryophyta</taxon>
        <taxon>Tracheophyta</taxon>
        <taxon>Spermatophyta</taxon>
        <taxon>Magnoliopsida</taxon>
        <taxon>Liliopsida</taxon>
        <taxon>Arecaceae</taxon>
        <taxon>Arecoideae</taxon>
        <taxon>Cocoseae</taxon>
        <taxon>Elaeidinae</taxon>
        <taxon>Elaeis</taxon>
    </lineage>
</organism>
<dbReference type="FunCoup" id="A0A6I9QNG9">
    <property type="interactions" value="1421"/>
</dbReference>
<evidence type="ECO:0000256" key="1">
    <source>
        <dbReference type="ARBA" id="ARBA00004123"/>
    </source>
</evidence>
<dbReference type="SUPFAM" id="SSF57959">
    <property type="entry name" value="Leucine zipper domain"/>
    <property type="match status" value="1"/>
</dbReference>
<name>A0A6I9QNG9_ELAGV</name>
<evidence type="ECO:0000259" key="8">
    <source>
        <dbReference type="PROSITE" id="PS50217"/>
    </source>
</evidence>
<proteinExistence type="predicted"/>
<dbReference type="InParanoid" id="A0A6I9QNG9"/>
<dbReference type="PANTHER" id="PTHR13690">
    <property type="entry name" value="TRANSCRIPTION FACTOR POSF21-RELATED"/>
    <property type="match status" value="1"/>
</dbReference>
<dbReference type="GeneID" id="105038330"/>
<dbReference type="InterPro" id="IPR046347">
    <property type="entry name" value="bZIP_sf"/>
</dbReference>
<evidence type="ECO:0000256" key="6">
    <source>
        <dbReference type="SAM" id="Coils"/>
    </source>
</evidence>
<evidence type="ECO:0000256" key="7">
    <source>
        <dbReference type="SAM" id="MobiDB-lite"/>
    </source>
</evidence>
<dbReference type="KEGG" id="egu:105038330"/>
<feature type="region of interest" description="Disordered" evidence="7">
    <location>
        <begin position="61"/>
        <end position="102"/>
    </location>
</feature>
<dbReference type="SMART" id="SM00338">
    <property type="entry name" value="BRLZ"/>
    <property type="match status" value="1"/>
</dbReference>
<feature type="coiled-coil region" evidence="6">
    <location>
        <begin position="208"/>
        <end position="270"/>
    </location>
</feature>
<feature type="region of interest" description="Disordered" evidence="7">
    <location>
        <begin position="281"/>
        <end position="344"/>
    </location>
</feature>
<feature type="compositionally biased region" description="Low complexity" evidence="7">
    <location>
        <begin position="311"/>
        <end position="338"/>
    </location>
</feature>
<feature type="region of interest" description="Disordered" evidence="7">
    <location>
        <begin position="124"/>
        <end position="162"/>
    </location>
</feature>
<dbReference type="Pfam" id="PF00170">
    <property type="entry name" value="bZIP_1"/>
    <property type="match status" value="1"/>
</dbReference>
<evidence type="ECO:0000313" key="9">
    <source>
        <dbReference type="Proteomes" id="UP000504607"/>
    </source>
</evidence>
<reference evidence="10" key="1">
    <citation type="submission" date="2025-08" db="UniProtKB">
        <authorList>
            <consortium name="RefSeq"/>
        </authorList>
    </citation>
    <scope>IDENTIFICATION</scope>
</reference>
<keyword evidence="9" id="KW-1185">Reference proteome</keyword>
<keyword evidence="6" id="KW-0175">Coiled coil</keyword>
<evidence type="ECO:0000256" key="3">
    <source>
        <dbReference type="ARBA" id="ARBA00023125"/>
    </source>
</evidence>
<gene>
    <name evidence="10" type="primary">LOC105038330</name>
</gene>
<sequence>MDPTGLPPTNHRFGLIPPNPRSVGGGHRRAHSETFLHLPDDLLFDSDPDFSISDIDFPSLSDDSLSAGDAVAPGGGPPPVDSRRSDPPAVEQGRAGKPAGGAHLRSLSVDAAFFEGLSFQAAPASAAPAGGGDGMQDKRGLHRRSGSMDGATSPFEGQSASSTSDCAKKAMVADKLAELALIDPKRAKRILANRQSAARSKERKIRYTSELERKVQTLQTEATTLSAQLTLLQRDTTGLTAENRELKLRLQAMEQQAKLRDALNEALREEVQRLKIATGQHPNINGNCFNGGHQRTVPPYFSHSQQLPHLSGQQAQHHHQSPSQSSSNGQSVSGPSMSDSMDFM</sequence>
<dbReference type="Gene3D" id="1.20.5.170">
    <property type="match status" value="1"/>
</dbReference>
<accession>A0A6I9QNG9</accession>
<feature type="domain" description="BZIP" evidence="8">
    <location>
        <begin position="183"/>
        <end position="246"/>
    </location>
</feature>
<dbReference type="OrthoDB" id="1435597at2759"/>
<feature type="region of interest" description="Disordered" evidence="7">
    <location>
        <begin position="1"/>
        <end position="30"/>
    </location>
</feature>
<evidence type="ECO:0000256" key="2">
    <source>
        <dbReference type="ARBA" id="ARBA00023015"/>
    </source>
</evidence>
<comment type="subcellular location">
    <subcellularLocation>
        <location evidence="1">Nucleus</location>
    </subcellularLocation>
</comment>
<dbReference type="PANTHER" id="PTHR13690:SF86">
    <property type="entry name" value="TRANSCRIPTION FACTOR VIP1"/>
    <property type="match status" value="1"/>
</dbReference>
<dbReference type="GO" id="GO:0003677">
    <property type="term" value="F:DNA binding"/>
    <property type="evidence" value="ECO:0007669"/>
    <property type="project" value="UniProtKB-KW"/>
</dbReference>
<dbReference type="GO" id="GO:0005634">
    <property type="term" value="C:nucleus"/>
    <property type="evidence" value="ECO:0007669"/>
    <property type="project" value="UniProtKB-SubCell"/>
</dbReference>
<keyword evidence="2" id="KW-0805">Transcription regulation</keyword>